<proteinExistence type="predicted"/>
<reference evidence="1" key="1">
    <citation type="submission" date="2022-04" db="EMBL/GenBank/DDBJ databases">
        <title>Jade perch genome.</title>
        <authorList>
            <person name="Chao B."/>
        </authorList>
    </citation>
    <scope>NUCLEOTIDE SEQUENCE</scope>
    <source>
        <strain evidence="1">CB-2022</strain>
    </source>
</reference>
<evidence type="ECO:0000313" key="1">
    <source>
        <dbReference type="EMBL" id="KAI3366726.1"/>
    </source>
</evidence>
<comment type="caution">
    <text evidence="1">The sequence shown here is derived from an EMBL/GenBank/DDBJ whole genome shotgun (WGS) entry which is preliminary data.</text>
</comment>
<protein>
    <submittedName>
        <fullName evidence="1">Uncharacterized protein</fullName>
    </submittedName>
</protein>
<dbReference type="Proteomes" id="UP000831701">
    <property type="component" value="Chromosome 10"/>
</dbReference>
<organism evidence="1 2">
    <name type="scientific">Scortum barcoo</name>
    <name type="common">barcoo grunter</name>
    <dbReference type="NCBI Taxonomy" id="214431"/>
    <lineage>
        <taxon>Eukaryota</taxon>
        <taxon>Metazoa</taxon>
        <taxon>Chordata</taxon>
        <taxon>Craniata</taxon>
        <taxon>Vertebrata</taxon>
        <taxon>Euteleostomi</taxon>
        <taxon>Actinopterygii</taxon>
        <taxon>Neopterygii</taxon>
        <taxon>Teleostei</taxon>
        <taxon>Neoteleostei</taxon>
        <taxon>Acanthomorphata</taxon>
        <taxon>Eupercaria</taxon>
        <taxon>Centrarchiformes</taxon>
        <taxon>Terapontoidei</taxon>
        <taxon>Terapontidae</taxon>
        <taxon>Scortum</taxon>
    </lineage>
</organism>
<keyword evidence="2" id="KW-1185">Reference proteome</keyword>
<accession>A0ACB8WG71</accession>
<sequence length="7019" mass="767582">MGNEASLEGGEGPPSGLAPDGKGGFVRVSDGTPVNLSELSEEERRQLAAAIPSESDAQQRPQQVGASRGPTGLSKSRTVDAFNQGPPGRPTPGRSPSSLSLFESRFRQEPKDPETKSSGMFGSSFLSGANPLNAVSSMTSSVSSSISSMGDSVNIPKFGLFGDEEEGDAPAPPESKGGKPPGKGPQQGPGPKGPQQGGPQKQGQGPPGQGPKAGQGAPGQGPRQGQGPPGQGPKPGQGPPGQGPPGQRPPGQAPRQGQGPPGQGPKSGQGPPGQAPPGQAPRQGQGPPGQGPPGQQASKPGQGPPGQGPKQGGPPQQKGGPPQQGPGKPGPKQQGPPGPGAHPEEPAKSGGPPGQQGAGKPGGGLCPLCKTTQLNTGSKDPPNYNNCTGCKNQVCSLCGFSPPDSEGKEWLCLNCQMQRAMGGMDPPGMTKPKQGSAPPSPQRQAPGKPGKLLIKQQSTTDQGLTPPTTPRQKSPGLTSPGPLSPGSSMGGSPKIDPKTGRPIQQKSTPQQSPAKAKQESSFFGGLGGISLGGLTDVAKPPAAASQAAESVTGKLFGGFGGLMDSSKPQAQAAPKQEESVAGKLFGGFGGLTESAKPPAAASQMFSFGSSLLSTATNIVTGEDEKAEGSPPGSPPDSPADSGPGSPPDSGTGSPPDSPFSPPGSPPDSDSAPDTPPARSKKPPRTISVEQEEKALPAELAPAPASTTKESCPLCNVELNVGSADTPNYSLCTECKKKVCNLCGFNPTPHLGEKDWLCLNCQTQRAMSGQLGDMPPPAMASPKKQPPALAPSSTPVPAVVDSKPVVDAADQPPPSSETKVVPPTIPTPDSASNSPHHGVPPPDCPPQETPQPKEAEPVSEPIIHPEQEAPISESVAEGVPAVEQPQMSSEKIAEDHIHPETEPSNVEQQATSAPVSEIPAVEQQSSSENATEDLSLPAESETQNLLTNTGLDKTTFPAEVETEPNPQITQSETIAPPTDNEKVKLTPEKLPEVTTNSFTPKPALISEAVSEEVSIQLDPKPDSVAANVNEEKITEVELGKTIEKPQVDESQATAVSQTPTETVDMATDSTTKVLSKEMKAEPEPVIEKPVFTDGTAAPTVEVIDNTAPLAPVDSVKVPKSGETEQELKPEPANGEGSEGSLVVSENKHPVSASEKESLTKVENQLLVKEEEPAPLDPTDKSPPVAPGEVEISALENAKEENTVENKVFEKVINEGAEQKISERADEETLEMKTVKDTAEEKNVEKTAVEKETAEESVIEKAGTENKSSNGKAFEEKGVQENAVVERAVEVKADEGKAEEATEQKTVEANDQKPPEEMVNDAESSPASSSNETEGVCPLIEKKESETAREPAPIVVEEISKEKAQIHEEAEPGTKDEPSPAKESFVETVSSPEKSEEKEKPMVKAESVAQKGEKQTPIDTVIKADDKPEKAEVTSALPTPVSKGQEKVTAEMTLSTAVISETQVRDKTCEEKHIEDETEAGSQKTNNITENLQEIEKETLALKASDEKQLEKVAEHNVSLQEQEEKLDKKEVMSQPVAGNIQEPVTVPEKSTVCDKDGTAQFDEGRNTISKTDEVSGTAFENGVVSVSVASVPVPEPEIPSSVGSEQDKGLKEENTNVEEKNEAKAQSLGKPSDEHAVVEVKMVETLKEPGEKEMAKEGSPTSPSDLAKLESMVLPILEAKGSTQPKEEEKLTDTLKTRRKLEVLPLSPDSPSSEDDRELSEKNAKGTTKKKLLVPMDVRADSLEDSSESFGKESPMSGDDEEFIRKQIMEMSENEDASPSDEENLIRRKIREDEKKQMEQKKTEATERSTSGKAKRLTKKSTISPDDEEDKQLRGSLDKPDTDKEEGQKPNEMECQTGTAVRKFQTMELNATSSPMRIPNDDGEPEMESLTDSPDDRSRGEGSSSLHASSFTPGTSPTSLSSLDEDSDSSSPSHIRSGEGKQHRKAKHRQPGQMLPTIEDSSEEEELREEEELLREQEKQKGSGKKSKKDKEEIRAQRRRERPKTPPSNLSPIEDASPTEELRQEAEMEEIRRSSCSDFSPSIESDPEGFEINAAKIAAVQKTYKLPVSVSLHSPTDDKQQPKPLKSADEAYEEIMLRATSPIVDKGEIQPGKESLYGGMLIEDYAYASLIDNSTTDLAEPEKIPVPAQPKKLRSPDEVYEDMIKKRKEFMQLEQEYQNMQPKKESTTPEIVLQPAENTSSKSSTVTLGKDGKPLLDAETAYEELMKRVLTPGTSPTQQEPELEATASRKALRPIPDLKVTQCSSGELSSDDESIIKKEEITTVSDTISGTETEPVTVFSESTSSTSDEQPQTKITASEVDVVDLSSALPRTSAHVIASVSPLPTVPQYTPSIPSVVSTAPPVPPKPSVLRRANSQEKAEVPVAPPLPPPTPPKPTVFPRKAPVPLPPQASAAHIKPETVAMTATQGSPTRQGAAPMYKPHVPPPVPPKPSIPAGIGDSHRPGHGVKPPIAPKPGSQPSSPAHAPHPPRPTVLPTGPTEIALNLSPSSESKPFQPSPKSPSSPRYASNLRDTYVVITLPSQPSSPVDSVSTQAPSSPGPASPSRQAQPQSYHQPQPQPQSYPQQYPQPPPPQTTRVPLAYTRVTESIESQEICGPEKHVSSSCHIIEAISASAQPPVVMPNLISQVVTTEVQRTTVSVVHERTPPPVPAPRANGVPVSMEKPKPQMPAQNGQSIQPSEVVDLRTMKVDPGSDMNGVDLSAGPDSRRQSFSTDVSRQNSAVQPAVVNLSAESSTVSIVTDSITIVTCAATIQQCDNVDTSQVSSVPLQLTKNKAFEPVSQIIYRPIDSQPSTHAGTAEIPINLSVGSSTGGGTFQGTPVTIAPTSISSCVANGLTGTTTVAGAVDLSTTKPFNTVVSVDAASAEVATAVITDDDGKPVDLTAGKRAVCCDVVYKLPFAGSCTSQQPTTPLPEDRFGYRDDHYQYDRSPYGMRGFGGIKPSMSDTNLAEAGLFFYKSKNSYNFSGTTEGAVDLTSAKISDAGEAVDYSKKGTYAGMTIPPYSQARVTSAVGTLFGTSSVLRSSNGVVYSSVAAPIPSTYAITTQPGSIFSTTYNTLSGMHTSDTMPSLSNLQNLPLTRSHSFLSTISTTATEEQGDSPLNLEISRAGTTAAHGVTTATTSLSLDTYTDASLEAIAASLEALSSPMVPGDGQYQAERDRLEMEKLKQQRLAEELEWERQEIQRFREQEQLLVQKELEELQAMKQQILSQQEEERQAHLMMQKETYAQQQQQLEQIQRLQEQLRMQLEEQKLRQMYPGGDIPGHGVQEAIVLGPDGTVLARKITDSGCQTDEEDETVSKAYTAGRKKKSAKKSVDSCVQTDDEDQEEWEAQTRSRQSRPRTARGDRGGQSEMSLQAHTEISIQTDTEGNIRMDTRMELSDSERTSPKKRPTPLEIGQSPNLKVDSSMLQAPPKSPKVLYSPISPCISPSKSLEFVSYEKSLGDTSPQKLRGSEDPSKGSPASPRGSKAMQRSMSDPKPMSPTGEEKATSGTQYGDSYTGKGSGGTPTGTQKKVKRTLPNPPSEDESATSGQTAYSTGSARRRMCRNSNMARAKILQDIDRELDLVERESSKLRKRQAELDEEEKEIDAKLRYLEMGINRRKDVLLKEREKRERAYLQSVAEDRDYMSDSEVSNIRETRGGRGVGEDEEIEGHGLERPRTAPQSELDDFVPPQTKHEYGKYSQYQYPQSQYQQSLYQTPQSYQSHSIYSSVPSLTSSQQQSYHQMLLLQQKAARQAALLSELDATKYDVISRQPDPTSSAYLGVKYDKYGNHLDLRALEVGSIARSPMSAVSDSYYTDVDHHTPRSYMLLEDAAELAKGSTGLSSSYSLAERELAKAEKLLRRSAADLGSTDYLGSTTRLHTFGKTPDEEDTMEEPYELKLLKQQLKQEFRRSTGGTENLEQLTGLSQHYYTPSSGISSYSQRQYPKSDKYSISRLTLEKQAAKQLPASMLYQKHKTPLLDPKISSKYSSITDNRGLETDYTSYLGSTSASARASRLSQDEITFGLRKNIAEQQKYLGSTLGANLAGSLNLGQSLGLDSAYPSGSRSRPSSRPTSCYGLDLSIKRDPSNSSLRLKGDSEASGDGPSYQTPSGRTKPTSLPIVQSGRGRIPIVAQNSEEESPLSPVGQPMGMARASAGPLPPISADSRDQFGSCLSLQDSQQQQHIREEPTRGRGYVLLDDLQGTMSDSEAYHLRREETDWFDKPRDGRSENGQEKRQGKGPYYPFPHLRVKLQRDPKDRSVSGNGLGIRVVGGKEVPGCNGDIGAYVAKVLPGGAAEQTGKILEGMQVLEWNGVLLTGKTYEEVQGLVGQPCNEAEVCVRLDLNMLSESEGADHLDFQEHSKGELQYFFNSNPDMQRLHLTFSPPSPPRSPGVDPKQLAAELQKVSQQQAPTSTSSSGLPVTTSATSSPGQPGSPSVSKKRHSSKASPEGMKTQSHPVSGEIQLQIHYDKQLGNLIVHVLQARNLVQRDNNGYSDPFVKVYLLPGRGAENKRRSKHAGKSLNPEWNQTVIYKNILLEQLRKKTLEVSVWDYDKGSSNDFLGEVLIDLSNTAQLDNVPRWLPLKEQSEGEHHRRSHSGQGRHSSKPSSQHSSPKTTGSSHDNQDSPKSSVIKSRSHGIFPDPAKDTQVPTIEKSHSSPGTSKPSPSEGQSQSQSHSHGHSQHSRSHGASRSSKSAARQHHQDSSTGSGRGTAIATGDAPQQSQQQPPQRLQPSQRGRLSLRHQRHSVAGVLTIHHSESPVRLAACPAIACVGQREQSRRQTPDPQESRVGREAAEHRSFISRSSSRSSDAPVTAASLDSGLSGSAYSLLDEEGETNEVDSAIFQVPRFGKIPNGTDVMKSSMGHGDVEGKSQVMGEIKIALKKEMKTEGEQLVLEILQCRNITYKFKTPDHLPDLYVKLYVVNIATQKRIIKKKTRVCRHDREPSFNETFRFCMNPTGHSLQLFLVSNGGKFVKKTLIGEAYVWLDKVDLRKRVVDSCVAIVTETWLDNNIQDVAVELSYLKFCTDAVLPTKTIKVFPNQKLWLDSTVKPLLKACDAAYRSGDKLAYSIAWKELKKGIKLAKKQFLSASKPPKKSALTCINDYRPLVTLVIITCFERIVLKRKSKTSSLLVWIRIRTSSPTVSLSLSGENGETTPSILVLSTGTPQGCMLSPALFTLFTSDCSAIHSTNTIVKFADDTTIVGLISDNDETHYREEIQHLTQWCSNNNLVLNTSKTKEVIVDYTRSRRTEHAPLLIHGEAVERVNNIKFLGIHITSDLTWSMNTAHLVKKAQQRLFFLRKLKRAGLSPQLLTNFYRATIESILCLSAAVWYGSCTEQELIKEWVEQMQNELISITDRASGMEELVKIYHEHRPHFTVEANNARELVATAAGNIERLLANRSQALKRLASEAEKFQMEHEWRDDSEAEKIMYYYAKEDLNNTEELKRKKNRYIPDDLEMDPDFKRLVSYNTTAVHIPTDIYEGSTIILNELNWTGALEEVFRKNKEEDPSLLWQVFGSATGLARYFPASPWMSSGTIDLYDVRRRPWYIQGASSPKDMLILVDASGSVSGLTLKLIQTSVSKMLETLSDDDYVNVVYFNEKAMPATCFQNLVQANVRNKRKLKDAVQSLKARGITNYRGGFKMAFDQLAQVNVSRANCNKIIMLFTDGGEERAEEIFKKYNPNQAVRIFTFSVGQHNYDKVPIQWMACENKGYYYEIPSIGAIRINTQEYLDVLGRPMVKADKKAKQVQWTNVYLDALELGLVITGTLPVFNKTNTGSKKSQNQLILGVMAIDVSLEDIKRLTPQFTFGPNGYYFAIDPNGYVLLHPNLQPMTAKFNEPVTLDFLDAELENDIKVERYIDLGQRTYTFTPVKGTDYSLSLALVLPEYSMHYIRAQNWRHDHPGKMMYCKDLKPPEKNTNNTEFLMEFNNYIDTKTPNDPKCNVELVNRLLLDAGITSKLIKHWKNNEIQHGVSARFVATDGGITRVYPKSAGLSWEENPETYESSFYKRSLDNDLYIFTPKPYPRENSSDDSILVSRAVDINIDDITLKPAVVGVKLDIRAFMESFTNITWRMDCMDEICGCKLNDENVDCYILDDGGFLVMTNQDSEIDQIGRFFGVIDPIIMKNLLNSSLFNLKKTFDYQSLCDPKKESKTAAGLRSVYVPTIADILNVGWWATAAAWSILQQLLVSFTFPNFLDAAEMDDDGSDAMQKEVCITEQTQYYFDSDILSSDAKIDCGNCTRMYHAEKLPKTNLVFVIADAKITCSSSDGPDACELAQNPRYRKGPAVCFDNTENSFSRVKVCFSKKTHQSLQKYEKTESHLLVCADCPQSPLVRNSRSQEHCARKCKKVKRNYTCRAFNFHRHNRKCHLLPFDRFTHGVQKQANINFTLYEKKDYIRECIIGTKDNYRGRRSWTRSNITCQAWSDNNINEHTFYPDRYPTQDLRENFCRNPNNDPGGPWCYTTDPNVRAEECGIPQCSEEVCMTCNGEDYQGKMDHTESGKECQRWDSARPHKHHFQPKKYRDKDLKDNYCRNPDNRLRPWCFTMDPKTPWEYCNITVCGSHSQLQLLCRVLSLLDSDSSEDTDVNVTTSCVQGKGTDYRGTMNVTPEGVTCQRWDSQFPHNHSFLPQNFKCKDLRENYCRNPDGADYPWCFTTDPNQRIANCTHIPRCDAEATQKIDGKIDTTLMPVSWTGPLGSMLPNEFHFMEEQKHQTLAMVLAVISHVSLLCIYKCYEDSGETYRGTLSTTRSGIPCADWSHHINSGDSHSTESHVGLEKNYCRNPDRDKHGPWCYTNPNNRLVWDYCKLKHSLSRPKISCFVHINTRIVGGHQVRGTDGSWVVSIQRDVPDLRDYSVQVGLRHLNESSGHPRLRISHLICGPEGSNLVMLKLTDPAPVSEGASTIHLPVKECHIPEGTNCTMYGWGETKNTGYDEALNTVTIPMVNNDMCSQIKGDAGESRICAGGKRGEGVCDKDNGGPLVCQEHERKVIIGVSIQRTKCASSQPALFVNVAFYSEWIYKVFKLYPTLERN</sequence>
<name>A0ACB8WG71_9TELE</name>
<evidence type="ECO:0000313" key="2">
    <source>
        <dbReference type="Proteomes" id="UP000831701"/>
    </source>
</evidence>
<gene>
    <name evidence="1" type="ORF">L3Q82_009397</name>
</gene>
<dbReference type="EMBL" id="CM041540">
    <property type="protein sequence ID" value="KAI3366726.1"/>
    <property type="molecule type" value="Genomic_DNA"/>
</dbReference>